<reference evidence="2" key="1">
    <citation type="journal article" date="2017" name="Nat. Ecol. Evol.">
        <title>Genome expansion and lineage-specific genetic innovations in the forest pathogenic fungi Armillaria.</title>
        <authorList>
            <person name="Sipos G."/>
            <person name="Prasanna A.N."/>
            <person name="Walter M.C."/>
            <person name="O'Connor E."/>
            <person name="Balint B."/>
            <person name="Krizsan K."/>
            <person name="Kiss B."/>
            <person name="Hess J."/>
            <person name="Varga T."/>
            <person name="Slot J."/>
            <person name="Riley R."/>
            <person name="Boka B."/>
            <person name="Rigling D."/>
            <person name="Barry K."/>
            <person name="Lee J."/>
            <person name="Mihaltcheva S."/>
            <person name="LaButti K."/>
            <person name="Lipzen A."/>
            <person name="Waldron R."/>
            <person name="Moloney N.M."/>
            <person name="Sperisen C."/>
            <person name="Kredics L."/>
            <person name="Vagvoelgyi C."/>
            <person name="Patrignani A."/>
            <person name="Fitzpatrick D."/>
            <person name="Nagy I."/>
            <person name="Doyle S."/>
            <person name="Anderson J.B."/>
            <person name="Grigoriev I.V."/>
            <person name="Gueldener U."/>
            <person name="Muensterkoetter M."/>
            <person name="Nagy L.G."/>
        </authorList>
    </citation>
    <scope>NUCLEOTIDE SEQUENCE [LARGE SCALE GENOMIC DNA]</scope>
    <source>
        <strain evidence="2">28-4</strain>
    </source>
</reference>
<accession>A0A2H3B793</accession>
<sequence length="88" mass="9614">MFSAFFPCYLSTTGSLSSLCIKICSRVILDQALEAFRFDHKLEDTGSAWLEGAKEGGHIEEEQGLWLCGYTKLAAVTMATCLWAGEAS</sequence>
<name>A0A2H3B793_9AGAR</name>
<dbReference type="EMBL" id="KZ293462">
    <property type="protein sequence ID" value="PBK62892.1"/>
    <property type="molecule type" value="Genomic_DNA"/>
</dbReference>
<evidence type="ECO:0000313" key="2">
    <source>
        <dbReference type="Proteomes" id="UP000218334"/>
    </source>
</evidence>
<dbReference type="Proteomes" id="UP000218334">
    <property type="component" value="Unassembled WGS sequence"/>
</dbReference>
<gene>
    <name evidence="1" type="ORF">ARMSODRAFT_963731</name>
</gene>
<organism evidence="1 2">
    <name type="scientific">Armillaria solidipes</name>
    <dbReference type="NCBI Taxonomy" id="1076256"/>
    <lineage>
        <taxon>Eukaryota</taxon>
        <taxon>Fungi</taxon>
        <taxon>Dikarya</taxon>
        <taxon>Basidiomycota</taxon>
        <taxon>Agaricomycotina</taxon>
        <taxon>Agaricomycetes</taxon>
        <taxon>Agaricomycetidae</taxon>
        <taxon>Agaricales</taxon>
        <taxon>Marasmiineae</taxon>
        <taxon>Physalacriaceae</taxon>
        <taxon>Armillaria</taxon>
    </lineage>
</organism>
<proteinExistence type="predicted"/>
<dbReference type="STRING" id="1076256.A0A2H3B793"/>
<keyword evidence="2" id="KW-1185">Reference proteome</keyword>
<evidence type="ECO:0000313" key="1">
    <source>
        <dbReference type="EMBL" id="PBK62892.1"/>
    </source>
</evidence>
<protein>
    <submittedName>
        <fullName evidence="1">Uncharacterized protein</fullName>
    </submittedName>
</protein>
<dbReference type="AlphaFoldDB" id="A0A2H3B793"/>